<dbReference type="Pfam" id="PF00249">
    <property type="entry name" value="Myb_DNA-binding"/>
    <property type="match status" value="3"/>
</dbReference>
<accession>M2X2A1</accession>
<keyword evidence="4" id="KW-0238">DNA-binding</keyword>
<dbReference type="InterPro" id="IPR050560">
    <property type="entry name" value="MYB_TF"/>
</dbReference>
<evidence type="ECO:0000313" key="10">
    <source>
        <dbReference type="EMBL" id="EME30505.1"/>
    </source>
</evidence>
<dbReference type="OrthoDB" id="5461at2759"/>
<organism evidence="10 11">
    <name type="scientific">Galdieria sulphuraria</name>
    <name type="common">Red alga</name>
    <dbReference type="NCBI Taxonomy" id="130081"/>
    <lineage>
        <taxon>Eukaryota</taxon>
        <taxon>Rhodophyta</taxon>
        <taxon>Bangiophyceae</taxon>
        <taxon>Galdieriales</taxon>
        <taxon>Galdieriaceae</taxon>
        <taxon>Galdieria</taxon>
    </lineage>
</organism>
<evidence type="ECO:0000256" key="7">
    <source>
        <dbReference type="SAM" id="MobiDB-lite"/>
    </source>
</evidence>
<keyword evidence="2" id="KW-0677">Repeat</keyword>
<evidence type="ECO:0000256" key="3">
    <source>
        <dbReference type="ARBA" id="ARBA00023015"/>
    </source>
</evidence>
<dbReference type="Gramene" id="EME30505">
    <property type="protein sequence ID" value="EME30505"/>
    <property type="gene ID" value="Gasu_21780"/>
</dbReference>
<keyword evidence="5" id="KW-0804">Transcription</keyword>
<dbReference type="EMBL" id="KB454499">
    <property type="protein sequence ID" value="EME30505.1"/>
    <property type="molecule type" value="Genomic_DNA"/>
</dbReference>
<dbReference type="eggNOG" id="KOG0048">
    <property type="taxonomic scope" value="Eukaryota"/>
</dbReference>
<dbReference type="GeneID" id="17089230"/>
<dbReference type="FunFam" id="1.10.10.60:FF:000016">
    <property type="entry name" value="Transcriptional activator Myb isoform A"/>
    <property type="match status" value="1"/>
</dbReference>
<dbReference type="InterPro" id="IPR009057">
    <property type="entry name" value="Homeodomain-like_sf"/>
</dbReference>
<keyword evidence="11" id="KW-1185">Reference proteome</keyword>
<dbReference type="CDD" id="cd00167">
    <property type="entry name" value="SANT"/>
    <property type="match status" value="3"/>
</dbReference>
<feature type="domain" description="HTH myb-type" evidence="9">
    <location>
        <begin position="175"/>
        <end position="224"/>
    </location>
</feature>
<feature type="domain" description="Myb-like" evidence="8">
    <location>
        <begin position="173"/>
        <end position="224"/>
    </location>
</feature>
<dbReference type="SUPFAM" id="SSF46689">
    <property type="entry name" value="Homeodomain-like"/>
    <property type="match status" value="2"/>
</dbReference>
<dbReference type="PANTHER" id="PTHR45614:SF25">
    <property type="entry name" value="MYB PROTEIN"/>
    <property type="match status" value="1"/>
</dbReference>
<feature type="domain" description="Myb-like" evidence="8">
    <location>
        <begin position="277"/>
        <end position="327"/>
    </location>
</feature>
<sequence>MHSFSLEKFKFFGPIIVIHLKRELSGSYDVYYNCLIFLWLSFQLILLEKGQPCKSTTISHDILNLFLILKNMLPETREDPFSLYGSLPTSENHSSTLNDALCKEICLDDGKNHPDECSTSAKDSQTLSIALQEFPIQSLPCSSYSDSSTQSISSSQVESSHMDHPIYSSYRKVRRRSKGGWTLEEDEELKRLVSIYGARNWKRISEHFVNRSDVQCLHRWQKVLNPALNKGPWTEKEDNIICEFVKEHGPTKWSHLAKLLPGRIGKQCRERWFNHLNPSLNKKPWTPEEEERLIKAHAVLGNRWAELAKLFPGRNDNAIKNHWNSNLRKLKTREKGRHRRRMGTVEEEREEKDKFPSFHLGQSNYEYDSISESMKWTSQPLDDDAVIAHSTDQEKNLLESDSFHSSSINYMELQMIPKLGSFHSHQDWNQIENAQQSSPIVMDSRPSNIFQVASPTTNLFSPSVPILSSEDVSSYSKSNVEYSSFLFSHSSLDQNRSWLETPSQTPKQDSSKHISIFHQIQDEGNEYYARDTFIDDNYDMKESPLKRLYPDTSPSVYLIGSSPTRKKPLRDASLEEVTTPNMKIAKSQSDLLRAHSLANNTFPEDQTETIYACNDLDEHSQLERTESIAVRKFTIGGLYLSDKKCITPYQRASQLRRTPWIVDATRTPPILRRRGKSLPTIQSSSVTPTKPESFDPWKVPTSTCVDLQSTTPTESTSRIGFWKGTSRHSSPFPSRTLSLLQESLSPERLLYDFTTLLDTPKRGPSYFG</sequence>
<feature type="domain" description="HTH myb-type" evidence="9">
    <location>
        <begin position="281"/>
        <end position="331"/>
    </location>
</feature>
<evidence type="ECO:0000256" key="2">
    <source>
        <dbReference type="ARBA" id="ARBA00022737"/>
    </source>
</evidence>
<evidence type="ECO:0000259" key="9">
    <source>
        <dbReference type="PROSITE" id="PS51294"/>
    </source>
</evidence>
<keyword evidence="3" id="KW-0805">Transcription regulation</keyword>
<evidence type="ECO:0000256" key="5">
    <source>
        <dbReference type="ARBA" id="ARBA00023163"/>
    </source>
</evidence>
<dbReference type="FunFam" id="1.10.10.60:FF:000010">
    <property type="entry name" value="Transcriptional activator Myb isoform A"/>
    <property type="match status" value="1"/>
</dbReference>
<dbReference type="InterPro" id="IPR001005">
    <property type="entry name" value="SANT/Myb"/>
</dbReference>
<feature type="domain" description="Myb-like" evidence="8">
    <location>
        <begin position="225"/>
        <end position="276"/>
    </location>
</feature>
<feature type="compositionally biased region" description="Basic and acidic residues" evidence="7">
    <location>
        <begin position="343"/>
        <end position="353"/>
    </location>
</feature>
<dbReference type="PROSITE" id="PS51294">
    <property type="entry name" value="HTH_MYB"/>
    <property type="match status" value="3"/>
</dbReference>
<feature type="domain" description="HTH myb-type" evidence="9">
    <location>
        <begin position="225"/>
        <end position="280"/>
    </location>
</feature>
<dbReference type="RefSeq" id="XP_005707025.1">
    <property type="nucleotide sequence ID" value="XM_005706968.1"/>
</dbReference>
<evidence type="ECO:0000313" key="11">
    <source>
        <dbReference type="Proteomes" id="UP000030680"/>
    </source>
</evidence>
<name>M2X2A1_GALSU</name>
<dbReference type="Proteomes" id="UP000030680">
    <property type="component" value="Unassembled WGS sequence"/>
</dbReference>
<proteinExistence type="predicted"/>
<dbReference type="STRING" id="130081.M2X2A1"/>
<feature type="region of interest" description="Disordered" evidence="7">
    <location>
        <begin position="334"/>
        <end position="353"/>
    </location>
</feature>
<evidence type="ECO:0000256" key="4">
    <source>
        <dbReference type="ARBA" id="ARBA00023125"/>
    </source>
</evidence>
<dbReference type="KEGG" id="gsl:Gasu_21780"/>
<dbReference type="GO" id="GO:0000978">
    <property type="term" value="F:RNA polymerase II cis-regulatory region sequence-specific DNA binding"/>
    <property type="evidence" value="ECO:0007669"/>
    <property type="project" value="TreeGrafter"/>
</dbReference>
<keyword evidence="6" id="KW-0539">Nucleus</keyword>
<dbReference type="SMART" id="SM00717">
    <property type="entry name" value="SANT"/>
    <property type="match status" value="3"/>
</dbReference>
<evidence type="ECO:0000256" key="6">
    <source>
        <dbReference type="ARBA" id="ARBA00023242"/>
    </source>
</evidence>
<dbReference type="InterPro" id="IPR017930">
    <property type="entry name" value="Myb_dom"/>
</dbReference>
<dbReference type="AlphaFoldDB" id="M2X2A1"/>
<dbReference type="PROSITE" id="PS50090">
    <property type="entry name" value="MYB_LIKE"/>
    <property type="match status" value="3"/>
</dbReference>
<dbReference type="Gene3D" id="1.10.10.60">
    <property type="entry name" value="Homeodomain-like"/>
    <property type="match status" value="3"/>
</dbReference>
<dbReference type="GO" id="GO:0000981">
    <property type="term" value="F:DNA-binding transcription factor activity, RNA polymerase II-specific"/>
    <property type="evidence" value="ECO:0007669"/>
    <property type="project" value="TreeGrafter"/>
</dbReference>
<dbReference type="GO" id="GO:0005634">
    <property type="term" value="C:nucleus"/>
    <property type="evidence" value="ECO:0007669"/>
    <property type="project" value="UniProtKB-SubCell"/>
</dbReference>
<comment type="subcellular location">
    <subcellularLocation>
        <location evidence="1">Nucleus</location>
    </subcellularLocation>
</comment>
<dbReference type="PANTHER" id="PTHR45614">
    <property type="entry name" value="MYB PROTEIN-RELATED"/>
    <property type="match status" value="1"/>
</dbReference>
<protein>
    <submittedName>
        <fullName evidence="10">Myb proto-oncogene protein</fullName>
    </submittedName>
</protein>
<reference evidence="11" key="1">
    <citation type="journal article" date="2013" name="Science">
        <title>Gene transfer from bacteria and archaea facilitated evolution of an extremophilic eukaryote.</title>
        <authorList>
            <person name="Schonknecht G."/>
            <person name="Chen W.H."/>
            <person name="Ternes C.M."/>
            <person name="Barbier G.G."/>
            <person name="Shrestha R.P."/>
            <person name="Stanke M."/>
            <person name="Brautigam A."/>
            <person name="Baker B.J."/>
            <person name="Banfield J.F."/>
            <person name="Garavito R.M."/>
            <person name="Carr K."/>
            <person name="Wilkerson C."/>
            <person name="Rensing S.A."/>
            <person name="Gagneul D."/>
            <person name="Dickenson N.E."/>
            <person name="Oesterhelt C."/>
            <person name="Lercher M.J."/>
            <person name="Weber A.P."/>
        </authorList>
    </citation>
    <scope>NUCLEOTIDE SEQUENCE [LARGE SCALE GENOMIC DNA]</scope>
    <source>
        <strain evidence="11">074W</strain>
    </source>
</reference>
<evidence type="ECO:0000256" key="1">
    <source>
        <dbReference type="ARBA" id="ARBA00004123"/>
    </source>
</evidence>
<evidence type="ECO:0000259" key="8">
    <source>
        <dbReference type="PROSITE" id="PS50090"/>
    </source>
</evidence>
<gene>
    <name evidence="10" type="ORF">Gasu_21780</name>
</gene>